<dbReference type="Proteomes" id="UP001189624">
    <property type="component" value="Chromosome 6"/>
</dbReference>
<evidence type="ECO:0000313" key="2">
    <source>
        <dbReference type="Proteomes" id="UP001189624"/>
    </source>
</evidence>
<dbReference type="Gramene" id="rna-AYBTSS11_LOCUS20315">
    <property type="protein sequence ID" value="CAJ1964440.1"/>
    <property type="gene ID" value="gene-AYBTSS11_LOCUS20315"/>
</dbReference>
<accession>A0AA86STE8</accession>
<evidence type="ECO:0000313" key="1">
    <source>
        <dbReference type="EMBL" id="CAJ1964440.1"/>
    </source>
</evidence>
<proteinExistence type="predicted"/>
<name>A0AA86STE8_9FABA</name>
<keyword evidence="2" id="KW-1185">Reference proteome</keyword>
<dbReference type="AlphaFoldDB" id="A0AA86STE8"/>
<dbReference type="EMBL" id="OY731403">
    <property type="protein sequence ID" value="CAJ1964440.1"/>
    <property type="molecule type" value="Genomic_DNA"/>
</dbReference>
<gene>
    <name evidence="1" type="ORF">AYBTSS11_LOCUS20315</name>
</gene>
<protein>
    <submittedName>
        <fullName evidence="1">Uncharacterized protein</fullName>
    </submittedName>
</protein>
<sequence length="259" mass="29372">MGNEVSLVLHKWSSAEFPEEYALVHIIDNSKRSILRLRVNGERVVLRVAESVCDHHPVRLLHMEVTAQRDTINCFNFQQVRVVVDGTSQQTQSMGMGTESWSDLCGRKSCFYEVTRKVGNIGSVEKVSWEFFHSYTVFLITHIRYHVIIECDKERGLRANIRGPFKCEGPVLRDSLVTAECERGSLIQRVVEEEAAKDMRGFAESEFEGREYILFQGASDEPSVNIVNTGARFHGHANGSTFQGCEIVMQTFVKQSQPP</sequence>
<organism evidence="1 2">
    <name type="scientific">Sphenostylis stenocarpa</name>
    <dbReference type="NCBI Taxonomy" id="92480"/>
    <lineage>
        <taxon>Eukaryota</taxon>
        <taxon>Viridiplantae</taxon>
        <taxon>Streptophyta</taxon>
        <taxon>Embryophyta</taxon>
        <taxon>Tracheophyta</taxon>
        <taxon>Spermatophyta</taxon>
        <taxon>Magnoliopsida</taxon>
        <taxon>eudicotyledons</taxon>
        <taxon>Gunneridae</taxon>
        <taxon>Pentapetalae</taxon>
        <taxon>rosids</taxon>
        <taxon>fabids</taxon>
        <taxon>Fabales</taxon>
        <taxon>Fabaceae</taxon>
        <taxon>Papilionoideae</taxon>
        <taxon>50 kb inversion clade</taxon>
        <taxon>NPAAA clade</taxon>
        <taxon>indigoferoid/millettioid clade</taxon>
        <taxon>Phaseoleae</taxon>
        <taxon>Sphenostylis</taxon>
    </lineage>
</organism>
<reference evidence="1" key="1">
    <citation type="submission" date="2023-10" db="EMBL/GenBank/DDBJ databases">
        <authorList>
            <person name="Domelevo Entfellner J.-B."/>
        </authorList>
    </citation>
    <scope>NUCLEOTIDE SEQUENCE</scope>
</reference>